<dbReference type="OrthoDB" id="9793421at2"/>
<evidence type="ECO:0000256" key="3">
    <source>
        <dbReference type="HAMAP-Rule" id="MF_00099"/>
    </source>
</evidence>
<comment type="PTM">
    <text evidence="3">Phosphorylated by CheA. Phosphorylation of the N-terminal regulatory domain activates the methylesterase activity.</text>
</comment>
<keyword evidence="3 4" id="KW-0145">Chemotaxis</keyword>
<evidence type="ECO:0000313" key="9">
    <source>
        <dbReference type="Proteomes" id="UP000275076"/>
    </source>
</evidence>
<accession>A0A428N3H5</accession>
<comment type="similarity">
    <text evidence="3">Belongs to the CheB family.</text>
</comment>
<evidence type="ECO:0000259" key="7">
    <source>
        <dbReference type="PROSITE" id="PS50122"/>
    </source>
</evidence>
<feature type="active site" evidence="3 4">
    <location>
        <position position="289"/>
    </location>
</feature>
<evidence type="ECO:0000256" key="5">
    <source>
        <dbReference type="PROSITE-ProRule" id="PRU00169"/>
    </source>
</evidence>
<feature type="modified residue" description="4-aspartylphosphate" evidence="3 5">
    <location>
        <position position="54"/>
    </location>
</feature>
<keyword evidence="9" id="KW-1185">Reference proteome</keyword>
<feature type="active site" evidence="3 4">
    <location>
        <position position="193"/>
    </location>
</feature>
<dbReference type="Gene3D" id="3.40.50.2300">
    <property type="match status" value="1"/>
</dbReference>
<dbReference type="PANTHER" id="PTHR42872:SF3">
    <property type="entry name" value="PROTEIN-GLUTAMATE METHYLESTERASE_PROTEIN-GLUTAMINE GLUTAMINASE 1"/>
    <property type="match status" value="1"/>
</dbReference>
<feature type="active site" evidence="3 4">
    <location>
        <position position="166"/>
    </location>
</feature>
<dbReference type="GO" id="GO:0005737">
    <property type="term" value="C:cytoplasm"/>
    <property type="evidence" value="ECO:0007669"/>
    <property type="project" value="UniProtKB-SubCell"/>
</dbReference>
<dbReference type="GO" id="GO:0050568">
    <property type="term" value="F:protein-glutamine glutaminase activity"/>
    <property type="evidence" value="ECO:0007669"/>
    <property type="project" value="UniProtKB-UniRule"/>
</dbReference>
<dbReference type="PROSITE" id="PS50122">
    <property type="entry name" value="CHEB"/>
    <property type="match status" value="1"/>
</dbReference>
<keyword evidence="3 5" id="KW-0597">Phosphoprotein</keyword>
<dbReference type="InterPro" id="IPR000673">
    <property type="entry name" value="Sig_transdc_resp-reg_Me-estase"/>
</dbReference>
<dbReference type="PROSITE" id="PS50110">
    <property type="entry name" value="RESPONSE_REGULATORY"/>
    <property type="match status" value="1"/>
</dbReference>
<comment type="caution">
    <text evidence="8">The sequence shown here is derived from an EMBL/GenBank/DDBJ whole genome shotgun (WGS) entry which is preliminary data.</text>
</comment>
<dbReference type="EMBL" id="RBVX01000012">
    <property type="protein sequence ID" value="RSL32837.1"/>
    <property type="molecule type" value="Genomic_DNA"/>
</dbReference>
<dbReference type="Proteomes" id="UP000275076">
    <property type="component" value="Unassembled WGS sequence"/>
</dbReference>
<organism evidence="8 9">
    <name type="scientific">Salibacterium salarium</name>
    <dbReference type="NCBI Taxonomy" id="284579"/>
    <lineage>
        <taxon>Bacteria</taxon>
        <taxon>Bacillati</taxon>
        <taxon>Bacillota</taxon>
        <taxon>Bacilli</taxon>
        <taxon>Bacillales</taxon>
        <taxon>Bacillaceae</taxon>
    </lineage>
</organism>
<feature type="domain" description="CheB-type methylesterase" evidence="7">
    <location>
        <begin position="154"/>
        <end position="345"/>
    </location>
</feature>
<comment type="function">
    <text evidence="3">Involved in chemotaxis. Part of a chemotaxis signal transduction system that modulates chemotaxis in response to various stimuli. Catalyzes the demethylation of specific methylglutamate residues introduced into the chemoreceptors (methyl-accepting chemotaxis proteins or MCP) by CheR. Also mediates the irreversible deamidation of specific glutamine residues to glutamic acid.</text>
</comment>
<dbReference type="CDD" id="cd16432">
    <property type="entry name" value="CheB_Rec"/>
    <property type="match status" value="1"/>
</dbReference>
<dbReference type="Pfam" id="PF00072">
    <property type="entry name" value="Response_reg"/>
    <property type="match status" value="1"/>
</dbReference>
<keyword evidence="1 3" id="KW-0378">Hydrolase</keyword>
<dbReference type="PIRSF" id="PIRSF000876">
    <property type="entry name" value="RR_chemtxs_CheB"/>
    <property type="match status" value="1"/>
</dbReference>
<dbReference type="InterPro" id="IPR001789">
    <property type="entry name" value="Sig_transdc_resp-reg_receiver"/>
</dbReference>
<keyword evidence="3" id="KW-0963">Cytoplasm</keyword>
<dbReference type="CDD" id="cd17541">
    <property type="entry name" value="REC_CheB-like"/>
    <property type="match status" value="1"/>
</dbReference>
<dbReference type="InterPro" id="IPR008248">
    <property type="entry name" value="CheB-like"/>
</dbReference>
<dbReference type="AlphaFoldDB" id="A0A428N3H5"/>
<name>A0A428N3H5_9BACI</name>
<proteinExistence type="inferred from homology"/>
<dbReference type="GO" id="GO:0008984">
    <property type="term" value="F:protein-glutamate methylesterase activity"/>
    <property type="evidence" value="ECO:0007669"/>
    <property type="project" value="UniProtKB-UniRule"/>
</dbReference>
<evidence type="ECO:0000256" key="2">
    <source>
        <dbReference type="ARBA" id="ARBA00048267"/>
    </source>
</evidence>
<evidence type="ECO:0000256" key="4">
    <source>
        <dbReference type="PROSITE-ProRule" id="PRU00050"/>
    </source>
</evidence>
<dbReference type="InterPro" id="IPR011006">
    <property type="entry name" value="CheY-like_superfamily"/>
</dbReference>
<dbReference type="EC" id="3.5.1.44" evidence="3"/>
<evidence type="ECO:0000259" key="6">
    <source>
        <dbReference type="PROSITE" id="PS50110"/>
    </source>
</evidence>
<comment type="catalytic activity">
    <reaction evidence="3">
        <text>L-glutaminyl-[protein] + H2O = L-glutamyl-[protein] + NH4(+)</text>
        <dbReference type="Rhea" id="RHEA:16441"/>
        <dbReference type="Rhea" id="RHEA-COMP:10207"/>
        <dbReference type="Rhea" id="RHEA-COMP:10208"/>
        <dbReference type="ChEBI" id="CHEBI:15377"/>
        <dbReference type="ChEBI" id="CHEBI:28938"/>
        <dbReference type="ChEBI" id="CHEBI:29973"/>
        <dbReference type="ChEBI" id="CHEBI:30011"/>
        <dbReference type="EC" id="3.5.1.44"/>
    </reaction>
</comment>
<dbReference type="SUPFAM" id="SSF52172">
    <property type="entry name" value="CheY-like"/>
    <property type="match status" value="1"/>
</dbReference>
<comment type="catalytic activity">
    <reaction evidence="2 3">
        <text>[protein]-L-glutamate 5-O-methyl ester + H2O = L-glutamyl-[protein] + methanol + H(+)</text>
        <dbReference type="Rhea" id="RHEA:23236"/>
        <dbReference type="Rhea" id="RHEA-COMP:10208"/>
        <dbReference type="Rhea" id="RHEA-COMP:10311"/>
        <dbReference type="ChEBI" id="CHEBI:15377"/>
        <dbReference type="ChEBI" id="CHEBI:15378"/>
        <dbReference type="ChEBI" id="CHEBI:17790"/>
        <dbReference type="ChEBI" id="CHEBI:29973"/>
        <dbReference type="ChEBI" id="CHEBI:82795"/>
        <dbReference type="EC" id="3.1.1.61"/>
    </reaction>
</comment>
<dbReference type="PANTHER" id="PTHR42872">
    <property type="entry name" value="PROTEIN-GLUTAMATE METHYLESTERASE/PROTEIN-GLUTAMINE GLUTAMINASE"/>
    <property type="match status" value="1"/>
</dbReference>
<dbReference type="EC" id="3.1.1.61" evidence="3"/>
<evidence type="ECO:0000313" key="8">
    <source>
        <dbReference type="EMBL" id="RSL32837.1"/>
    </source>
</evidence>
<dbReference type="SMART" id="SM00448">
    <property type="entry name" value="REC"/>
    <property type="match status" value="1"/>
</dbReference>
<protein>
    <recommendedName>
        <fullName evidence="3">Protein-glutamate methylesterase/protein-glutamine glutaminase</fullName>
        <ecNumber evidence="3">3.1.1.61</ecNumber>
        <ecNumber evidence="3">3.5.1.44</ecNumber>
    </recommendedName>
</protein>
<dbReference type="GO" id="GO:0006935">
    <property type="term" value="P:chemotaxis"/>
    <property type="evidence" value="ECO:0007669"/>
    <property type="project" value="UniProtKB-UniRule"/>
</dbReference>
<dbReference type="NCBIfam" id="NF001965">
    <property type="entry name" value="PRK00742.1"/>
    <property type="match status" value="1"/>
</dbReference>
<comment type="domain">
    <text evidence="3">Contains a C-terminal catalytic domain, and an N-terminal region which modulates catalytic activity.</text>
</comment>
<evidence type="ECO:0000256" key="1">
    <source>
        <dbReference type="ARBA" id="ARBA00022801"/>
    </source>
</evidence>
<comment type="subcellular location">
    <subcellularLocation>
        <location evidence="3">Cytoplasm</location>
    </subcellularLocation>
</comment>
<dbReference type="RefSeq" id="WP_125556462.1">
    <property type="nucleotide sequence ID" value="NZ_RBVX01000012.1"/>
</dbReference>
<dbReference type="HAMAP" id="MF_00099">
    <property type="entry name" value="CheB_chemtxs"/>
    <property type="match status" value="1"/>
</dbReference>
<dbReference type="GO" id="GO:0000156">
    <property type="term" value="F:phosphorelay response regulator activity"/>
    <property type="evidence" value="ECO:0007669"/>
    <property type="project" value="InterPro"/>
</dbReference>
<feature type="domain" description="Response regulatory" evidence="6">
    <location>
        <begin position="3"/>
        <end position="120"/>
    </location>
</feature>
<dbReference type="Gene3D" id="3.40.50.180">
    <property type="entry name" value="Methylesterase CheB, C-terminal domain"/>
    <property type="match status" value="1"/>
</dbReference>
<dbReference type="SUPFAM" id="SSF52738">
    <property type="entry name" value="Methylesterase CheB, C-terminal domain"/>
    <property type="match status" value="1"/>
</dbReference>
<gene>
    <name evidence="3" type="primary">cheB</name>
    <name evidence="8" type="ORF">D7Z54_13925</name>
</gene>
<reference evidence="8 9" key="1">
    <citation type="submission" date="2018-10" db="EMBL/GenBank/DDBJ databases">
        <title>Draft genome sequence of Bacillus salarius IM0101, isolated from a hypersaline soil in Inner Mongolia, China.</title>
        <authorList>
            <person name="Yamprayoonswat W."/>
            <person name="Boonvisut S."/>
            <person name="Jumpathong W."/>
            <person name="Sittihan S."/>
            <person name="Ruangsuj P."/>
            <person name="Wanthongcharoen S."/>
            <person name="Thongpramul N."/>
            <person name="Pimmason S."/>
            <person name="Yu B."/>
            <person name="Yasawong M."/>
        </authorList>
    </citation>
    <scope>NUCLEOTIDE SEQUENCE [LARGE SCALE GENOMIC DNA]</scope>
    <source>
        <strain evidence="8 9">IM0101</strain>
    </source>
</reference>
<dbReference type="InterPro" id="IPR035909">
    <property type="entry name" value="CheB_C"/>
</dbReference>
<dbReference type="Pfam" id="PF01339">
    <property type="entry name" value="CheB_methylest"/>
    <property type="match status" value="1"/>
</dbReference>
<sequence>MIKVLVVDDSAFMRKLISDFINEQPDLTVSDTARNGKDALLKISTGSYDVVTLDIEMPEMNGIEALREIMKHTPLPVLMVSSLTTEGAQKTITAMEEGAVDFIAKPSGSISLDLHHVRDEMLFKIRAAAGAKVPQVKASAPVKEVEKTSGPSSILPDKKILAIAASTGGPKALQNVLPLLPKDFAAPVFVVQHMPPTFTKSLAERLNHISAIFVKEAEDGEVAKRGTAYIAPGGSHLKVKKLGRSLIIEITKSDPVNGHRPSADELFSSLSDITGYGLVGVVLTGMGYDGAKGLAKMKQKQPCIAITESEKTSVVYGMPKVAKEKAKSDHSLDLNEIAGFLTNQIVWR</sequence>